<feature type="compositionally biased region" description="Low complexity" evidence="5">
    <location>
        <begin position="154"/>
        <end position="163"/>
    </location>
</feature>
<feature type="compositionally biased region" description="Pro residues" evidence="5">
    <location>
        <begin position="211"/>
        <end position="230"/>
    </location>
</feature>
<dbReference type="GO" id="GO:0004674">
    <property type="term" value="F:protein serine/threonine kinase activity"/>
    <property type="evidence" value="ECO:0007669"/>
    <property type="project" value="TreeGrafter"/>
</dbReference>
<dbReference type="KEGG" id="mmas:MYMAC_001119"/>
<dbReference type="EMBL" id="CP022203">
    <property type="protein sequence ID" value="ATB45534.1"/>
    <property type="molecule type" value="Genomic_DNA"/>
</dbReference>
<keyword evidence="2" id="KW-0547">Nucleotide-binding</keyword>
<keyword evidence="3 7" id="KW-0418">Kinase</keyword>
<dbReference type="PROSITE" id="PS50011">
    <property type="entry name" value="PROTEIN_KINASE_DOM"/>
    <property type="match status" value="1"/>
</dbReference>
<keyword evidence="1" id="KW-0808">Transferase</keyword>
<reference evidence="7 8" key="1">
    <citation type="submission" date="2017-06" db="EMBL/GenBank/DDBJ databases">
        <title>Sequencing and comparative analysis of myxobacterial genomes.</title>
        <authorList>
            <person name="Rupp O."/>
            <person name="Goesmann A."/>
            <person name="Sogaard-Andersen L."/>
        </authorList>
    </citation>
    <scope>NUCLEOTIDE SEQUENCE [LARGE SCALE GENOMIC DNA]</scope>
    <source>
        <strain evidence="7 8">DSM 14697</strain>
    </source>
</reference>
<dbReference type="GO" id="GO:0005524">
    <property type="term" value="F:ATP binding"/>
    <property type="evidence" value="ECO:0007669"/>
    <property type="project" value="UniProtKB-KW"/>
</dbReference>
<organism evidence="7 8">
    <name type="scientific">Corallococcus macrosporus DSM 14697</name>
    <dbReference type="NCBI Taxonomy" id="1189310"/>
    <lineage>
        <taxon>Bacteria</taxon>
        <taxon>Pseudomonadati</taxon>
        <taxon>Myxococcota</taxon>
        <taxon>Myxococcia</taxon>
        <taxon>Myxococcales</taxon>
        <taxon>Cystobacterineae</taxon>
        <taxon>Myxococcaceae</taxon>
        <taxon>Corallococcus</taxon>
    </lineage>
</organism>
<gene>
    <name evidence="7" type="ORF">MYMAC_001119</name>
</gene>
<feature type="compositionally biased region" description="Low complexity" evidence="5">
    <location>
        <begin position="231"/>
        <end position="243"/>
    </location>
</feature>
<dbReference type="CDD" id="cd14014">
    <property type="entry name" value="STKc_PknB_like"/>
    <property type="match status" value="1"/>
</dbReference>
<evidence type="ECO:0000256" key="1">
    <source>
        <dbReference type="ARBA" id="ARBA00022679"/>
    </source>
</evidence>
<keyword evidence="4" id="KW-0067">ATP-binding</keyword>
<dbReference type="PRINTS" id="PR01217">
    <property type="entry name" value="PRICHEXTENSN"/>
</dbReference>
<dbReference type="AlphaFoldDB" id="A0A250JNS4"/>
<dbReference type="SUPFAM" id="SSF56112">
    <property type="entry name" value="Protein kinase-like (PK-like)"/>
    <property type="match status" value="1"/>
</dbReference>
<evidence type="ECO:0000259" key="6">
    <source>
        <dbReference type="PROSITE" id="PS50011"/>
    </source>
</evidence>
<feature type="region of interest" description="Disordered" evidence="5">
    <location>
        <begin position="104"/>
        <end position="245"/>
    </location>
</feature>
<keyword evidence="8" id="KW-1185">Reference proteome</keyword>
<evidence type="ECO:0000256" key="5">
    <source>
        <dbReference type="SAM" id="MobiDB-lite"/>
    </source>
</evidence>
<dbReference type="RefSeq" id="WP_095957339.1">
    <property type="nucleotide sequence ID" value="NZ_CP022203.1"/>
</dbReference>
<evidence type="ECO:0000256" key="2">
    <source>
        <dbReference type="ARBA" id="ARBA00022741"/>
    </source>
</evidence>
<name>A0A250JNS4_9BACT</name>
<dbReference type="Proteomes" id="UP000217343">
    <property type="component" value="Chromosome"/>
</dbReference>
<dbReference type="PANTHER" id="PTHR43289">
    <property type="entry name" value="MITOGEN-ACTIVATED PROTEIN KINASE KINASE KINASE 20-RELATED"/>
    <property type="match status" value="1"/>
</dbReference>
<accession>A0A250JNS4</accession>
<feature type="domain" description="Protein kinase" evidence="6">
    <location>
        <begin position="252"/>
        <end position="529"/>
    </location>
</feature>
<dbReference type="Pfam" id="PF00069">
    <property type="entry name" value="Pkinase"/>
    <property type="match status" value="1"/>
</dbReference>
<dbReference type="Gene3D" id="1.10.510.10">
    <property type="entry name" value="Transferase(Phosphotransferase) domain 1"/>
    <property type="match status" value="1"/>
</dbReference>
<evidence type="ECO:0000313" key="7">
    <source>
        <dbReference type="EMBL" id="ATB45534.1"/>
    </source>
</evidence>
<proteinExistence type="predicted"/>
<dbReference type="InterPro" id="IPR000719">
    <property type="entry name" value="Prot_kinase_dom"/>
</dbReference>
<feature type="compositionally biased region" description="Pro residues" evidence="5">
    <location>
        <begin position="169"/>
        <end position="181"/>
    </location>
</feature>
<dbReference type="InterPro" id="IPR011009">
    <property type="entry name" value="Kinase-like_dom_sf"/>
</dbReference>
<evidence type="ECO:0000256" key="4">
    <source>
        <dbReference type="ARBA" id="ARBA00022840"/>
    </source>
</evidence>
<evidence type="ECO:0000256" key="3">
    <source>
        <dbReference type="ARBA" id="ARBA00022777"/>
    </source>
</evidence>
<feature type="compositionally biased region" description="Pro residues" evidence="5">
    <location>
        <begin position="138"/>
        <end position="153"/>
    </location>
</feature>
<dbReference type="OrthoDB" id="5378132at2"/>
<evidence type="ECO:0000313" key="8">
    <source>
        <dbReference type="Proteomes" id="UP000217343"/>
    </source>
</evidence>
<dbReference type="Gene3D" id="3.30.200.20">
    <property type="entry name" value="Phosphorylase Kinase, domain 1"/>
    <property type="match status" value="1"/>
</dbReference>
<dbReference type="PANTHER" id="PTHR43289:SF6">
    <property type="entry name" value="SERINE_THREONINE-PROTEIN KINASE NEKL-3"/>
    <property type="match status" value="1"/>
</dbReference>
<sequence>MQKPALNRDTVSGEALFILRNLRENGRLGRSNKLADVKAALEPSVSLEFDNYFFFLRKFHYIAMDREAQLKLTDQGEQVAGGELTERFSLEVGEFFADQLSAVTADAPGDGAGGDEPLMVPPPPPELLLDEAEVDGAPPEPSGPPAPPPPMPPVRSSRSAMPALDLGAPPAPIPMPPPSAPAPRAEAPAAEPRRESTVIVQGPFTASTPAAPSPTPPAPAAAPMPPPSAPAPTAAAAPAAPAPKGAELDARYQKFDPIGTGPLGTVFKGRVTALGLDICLKELKDIFGYFSFLQRSEVLKRLKKELCAQAQVRHPGVVQVVDQNVEAARPYFVLELMQGSLRERLDAGGGSGVPVPFALRAFLQMAYGLRAAHAAGLTHHNIKPENVLFDAYGNARLADFGLGRVVEVDATKGMPQVFVGTGGMSYMAPELLNRGGKEPGASADVYALGILLYEMLTGQIPGRRSPLPSEVNPEAPSGLDQLFDKATQDKREQRYPDVDAMLEDFYTAFPDKEFLAKGDLIISSDAPKE</sequence>
<protein>
    <submittedName>
        <fullName evidence="7">Protein kinase</fullName>
    </submittedName>
</protein>